<organism evidence="2 3">
    <name type="scientific">Myroides odoratus</name>
    <name type="common">Flavobacterium odoratum</name>
    <dbReference type="NCBI Taxonomy" id="256"/>
    <lineage>
        <taxon>Bacteria</taxon>
        <taxon>Pseudomonadati</taxon>
        <taxon>Bacteroidota</taxon>
        <taxon>Flavobacteriia</taxon>
        <taxon>Flavobacteriales</taxon>
        <taxon>Flavobacteriaceae</taxon>
        <taxon>Myroides</taxon>
    </lineage>
</organism>
<reference evidence="2 3" key="1">
    <citation type="submission" date="2018-06" db="EMBL/GenBank/DDBJ databases">
        <authorList>
            <consortium name="Pathogen Informatics"/>
            <person name="Doyle S."/>
        </authorList>
    </citation>
    <scope>NUCLEOTIDE SEQUENCE [LARGE SCALE GENOMIC DNA]</scope>
    <source>
        <strain evidence="2 3">NCTC11179</strain>
    </source>
</reference>
<gene>
    <name evidence="2" type="ORF">NCTC11179_03306</name>
</gene>
<keyword evidence="1" id="KW-0732">Signal</keyword>
<accession>A0A378U3D3</accession>
<evidence type="ECO:0000256" key="1">
    <source>
        <dbReference type="SAM" id="SignalP"/>
    </source>
</evidence>
<dbReference type="AlphaFoldDB" id="A0A378U3D3"/>
<keyword evidence="3" id="KW-1185">Reference proteome</keyword>
<proteinExistence type="predicted"/>
<dbReference type="EMBL" id="UGQL01000002">
    <property type="protein sequence ID" value="STZ69789.1"/>
    <property type="molecule type" value="Genomic_DNA"/>
</dbReference>
<evidence type="ECO:0000313" key="2">
    <source>
        <dbReference type="EMBL" id="STZ69789.1"/>
    </source>
</evidence>
<name>A0A378U3D3_MYROD</name>
<dbReference type="Pfam" id="PF11276">
    <property type="entry name" value="DUF3078"/>
    <property type="match status" value="1"/>
</dbReference>
<feature type="signal peptide" evidence="1">
    <location>
        <begin position="1"/>
        <end position="23"/>
    </location>
</feature>
<evidence type="ECO:0000313" key="3">
    <source>
        <dbReference type="Proteomes" id="UP000255024"/>
    </source>
</evidence>
<dbReference type="Proteomes" id="UP000255024">
    <property type="component" value="Unassembled WGS sequence"/>
</dbReference>
<dbReference type="InterPro" id="IPR021428">
    <property type="entry name" value="DUF3078"/>
</dbReference>
<sequence length="403" mass="45713">MNKLGKIAFFSSVLSLSGVGALAQEGQTPAGNPQPNTQVAQDTVKVQENPFNPLMNFLPRQNYAEEDLLMSYMNIGSREDLGFFKPEVFVERSKPKYTQIKTKFNPQIQLSAIPVNNEIIGYWEKKNRVGLDFNQIAFVNWSAGGDNSISGLLKGDFSRKYIKGRLIWDNVLNVRYGVNKQSDRELRKTDDVLELNSTFGYKSSVASDWYYVSKLNFRTQFTDGFNYPNTDDPVSRWLAPAYLFVGIGGEYMDSKTGIKYYISPLTYKATFVNDQRLADQGAFGVDQAIKDADGNILKHGKRSKAEVGLLVSTEWKKEVFTNIFIDTKLTLYSDYIDRFGNIDVMWDLKLDMKVNDFVRANVGINLIYDDNVKTKVERNGVQVMEGPKIQFKQTLGVGLVYSF</sequence>
<feature type="chain" id="PRO_5016631578" evidence="1">
    <location>
        <begin position="24"/>
        <end position="403"/>
    </location>
</feature>
<protein>
    <submittedName>
        <fullName evidence="2">Protein of uncharacterized function (DUF3078)</fullName>
    </submittedName>
</protein>
<dbReference type="RefSeq" id="WP_115092814.1">
    <property type="nucleotide sequence ID" value="NZ_CP068107.1"/>
</dbReference>